<gene>
    <name evidence="2" type="ORF">UR54_C0015G0008</name>
</gene>
<dbReference type="STRING" id="1618477.UR54_C0015G0008"/>
<feature type="transmembrane region" description="Helical" evidence="1">
    <location>
        <begin position="212"/>
        <end position="242"/>
    </location>
</feature>
<accession>A0A0G0DYP6</accession>
<dbReference type="InterPro" id="IPR051533">
    <property type="entry name" value="WaaL-like"/>
</dbReference>
<name>A0A0G0DYP6_9BACT</name>
<dbReference type="Proteomes" id="UP000034688">
    <property type="component" value="Unassembled WGS sequence"/>
</dbReference>
<keyword evidence="1" id="KW-0812">Transmembrane</keyword>
<feature type="transmembrane region" description="Helical" evidence="1">
    <location>
        <begin position="44"/>
        <end position="62"/>
    </location>
</feature>
<evidence type="ECO:0008006" key="4">
    <source>
        <dbReference type="Google" id="ProtNLM"/>
    </source>
</evidence>
<sequence length="400" mass="46035">MKQWNKLLMFLFLLLLPTQLGKHFFFPFSYLSGVRVDYLAPTVYLADTIVFLLAVINFEIVLKFFQNKKVIIGLFLLLINVLFSCLPAISLYWLIKIIEFLAVISLAKKMLKTLKEKSILTAFLLSGLLELFLSIAQFINKHSVQGIFYYFGERLISLSTPGVAKASLQGVEFLRPYGTFSHPNSLAGFFLVLYFFVLTYKKFNRYLVLKYLFLLVSSLLIFLSFSKIAILTYLFLSFIYYLKSSIKIKCRPCVLARLFMIVVVSFIFLQATTDPATIGKRIELMKNSITIIFRYPIQGVGLGSYLVEQAKFSSKYYLFFNQPVHNIFLLYFSELGLMIGGLIFLFSLKTVNQFIKTNIYVFLTLILTGIFDHYWLTLQQNFLLMGLVMGVILSQALSVD</sequence>
<organism evidence="2 3">
    <name type="scientific">Candidatus Roizmanbacteria bacterium GW2011_GWA2_34_18</name>
    <dbReference type="NCBI Taxonomy" id="1618477"/>
    <lineage>
        <taxon>Bacteria</taxon>
        <taxon>Candidatus Roizmaniibacteriota</taxon>
    </lineage>
</organism>
<keyword evidence="1" id="KW-1133">Transmembrane helix</keyword>
<feature type="transmembrane region" description="Helical" evidence="1">
    <location>
        <begin position="359"/>
        <end position="376"/>
    </location>
</feature>
<dbReference type="PANTHER" id="PTHR37422">
    <property type="entry name" value="TEICHURONIC ACID BIOSYNTHESIS PROTEIN TUAE"/>
    <property type="match status" value="1"/>
</dbReference>
<reference evidence="2 3" key="1">
    <citation type="journal article" date="2015" name="Nature">
        <title>rRNA introns, odd ribosomes, and small enigmatic genomes across a large radiation of phyla.</title>
        <authorList>
            <person name="Brown C.T."/>
            <person name="Hug L.A."/>
            <person name="Thomas B.C."/>
            <person name="Sharon I."/>
            <person name="Castelle C.J."/>
            <person name="Singh A."/>
            <person name="Wilkins M.J."/>
            <person name="Williams K.H."/>
            <person name="Banfield J.F."/>
        </authorList>
    </citation>
    <scope>NUCLEOTIDE SEQUENCE [LARGE SCALE GENOMIC DNA]</scope>
</reference>
<feature type="transmembrane region" description="Helical" evidence="1">
    <location>
        <begin position="119"/>
        <end position="139"/>
    </location>
</feature>
<protein>
    <recommendedName>
        <fullName evidence="4">O-antigen ligase-related protein</fullName>
    </recommendedName>
</protein>
<feature type="transmembrane region" description="Helical" evidence="1">
    <location>
        <begin position="254"/>
        <end position="272"/>
    </location>
</feature>
<evidence type="ECO:0000313" key="3">
    <source>
        <dbReference type="Proteomes" id="UP000034688"/>
    </source>
</evidence>
<evidence type="ECO:0000256" key="1">
    <source>
        <dbReference type="SAM" id="Phobius"/>
    </source>
</evidence>
<feature type="transmembrane region" description="Helical" evidence="1">
    <location>
        <begin position="180"/>
        <end position="200"/>
    </location>
</feature>
<proteinExistence type="predicted"/>
<feature type="transmembrane region" description="Helical" evidence="1">
    <location>
        <begin position="327"/>
        <end position="347"/>
    </location>
</feature>
<dbReference type="PANTHER" id="PTHR37422:SF13">
    <property type="entry name" value="LIPOPOLYSACCHARIDE BIOSYNTHESIS PROTEIN PA4999-RELATED"/>
    <property type="match status" value="1"/>
</dbReference>
<evidence type="ECO:0000313" key="2">
    <source>
        <dbReference type="EMBL" id="KKP60287.1"/>
    </source>
</evidence>
<dbReference type="AlphaFoldDB" id="A0A0G0DYP6"/>
<feature type="transmembrane region" description="Helical" evidence="1">
    <location>
        <begin position="69"/>
        <end position="84"/>
    </location>
</feature>
<comment type="caution">
    <text evidence="2">The sequence shown here is derived from an EMBL/GenBank/DDBJ whole genome shotgun (WGS) entry which is preliminary data.</text>
</comment>
<dbReference type="EMBL" id="LBPP01000015">
    <property type="protein sequence ID" value="KKP60287.1"/>
    <property type="molecule type" value="Genomic_DNA"/>
</dbReference>
<feature type="transmembrane region" description="Helical" evidence="1">
    <location>
        <begin position="382"/>
        <end position="399"/>
    </location>
</feature>
<keyword evidence="1" id="KW-0472">Membrane</keyword>